<accession>A0A813G060</accession>
<name>A0A813G060_POLGL</name>
<dbReference type="Proteomes" id="UP000654075">
    <property type="component" value="Unassembled WGS sequence"/>
</dbReference>
<dbReference type="EMBL" id="CAJNNV010027385">
    <property type="protein sequence ID" value="CAE8620198.1"/>
    <property type="molecule type" value="Genomic_DNA"/>
</dbReference>
<gene>
    <name evidence="1" type="ORF">PGLA1383_LOCUS37764</name>
</gene>
<dbReference type="OrthoDB" id="1882547at2759"/>
<organism evidence="1 2">
    <name type="scientific">Polarella glacialis</name>
    <name type="common">Dinoflagellate</name>
    <dbReference type="NCBI Taxonomy" id="89957"/>
    <lineage>
        <taxon>Eukaryota</taxon>
        <taxon>Sar</taxon>
        <taxon>Alveolata</taxon>
        <taxon>Dinophyceae</taxon>
        <taxon>Suessiales</taxon>
        <taxon>Suessiaceae</taxon>
        <taxon>Polarella</taxon>
    </lineage>
</organism>
<feature type="non-terminal residue" evidence="1">
    <location>
        <position position="1"/>
    </location>
</feature>
<evidence type="ECO:0000313" key="2">
    <source>
        <dbReference type="Proteomes" id="UP000654075"/>
    </source>
</evidence>
<sequence length="229" mass="25198">ACGRTTPKLSGKVDLDGRWCCGVCWEANDQLPWLPKAAQDHLAVTDCLTIQGSQLAVAMLVGRKIVECRQSEFDIPDGWYALHVAKEAINPQESHTVKREWPSVPQEEELPHDAIVGLVHLRRTDHRESLPSEASPWLRPGTCFVVLSAVALSQTLPSRAPGRPAEPWRLSPAAQRRVRDLAAGMPVYKNRILENSDAISCGKVVAEQTKVAITAPVSSYSWSDCSWTA</sequence>
<dbReference type="OMA" id="CWEANDQ"/>
<comment type="caution">
    <text evidence="1">The sequence shown here is derived from an EMBL/GenBank/DDBJ whole genome shotgun (WGS) entry which is preliminary data.</text>
</comment>
<dbReference type="AlphaFoldDB" id="A0A813G060"/>
<proteinExistence type="predicted"/>
<reference evidence="1" key="1">
    <citation type="submission" date="2021-02" db="EMBL/GenBank/DDBJ databases">
        <authorList>
            <person name="Dougan E. K."/>
            <person name="Rhodes N."/>
            <person name="Thang M."/>
            <person name="Chan C."/>
        </authorList>
    </citation>
    <scope>NUCLEOTIDE SEQUENCE</scope>
</reference>
<keyword evidence="2" id="KW-1185">Reference proteome</keyword>
<protein>
    <submittedName>
        <fullName evidence="1">Uncharacterized protein</fullName>
    </submittedName>
</protein>
<evidence type="ECO:0000313" key="1">
    <source>
        <dbReference type="EMBL" id="CAE8620198.1"/>
    </source>
</evidence>
<feature type="non-terminal residue" evidence="1">
    <location>
        <position position="229"/>
    </location>
</feature>